<protein>
    <submittedName>
        <fullName evidence="2">Uncharacterized protein</fullName>
    </submittedName>
</protein>
<comment type="caution">
    <text evidence="2">The sequence shown here is derived from an EMBL/GenBank/DDBJ whole genome shotgun (WGS) entry which is preliminary data.</text>
</comment>
<evidence type="ECO:0000313" key="3">
    <source>
        <dbReference type="Proteomes" id="UP000759103"/>
    </source>
</evidence>
<proteinExistence type="predicted"/>
<name>A0ABS7BT23_9SPHN</name>
<dbReference type="Proteomes" id="UP000759103">
    <property type="component" value="Unassembled WGS sequence"/>
</dbReference>
<evidence type="ECO:0000313" key="2">
    <source>
        <dbReference type="EMBL" id="MBW6532747.1"/>
    </source>
</evidence>
<reference evidence="2 3" key="1">
    <citation type="submission" date="2021-07" db="EMBL/GenBank/DDBJ databases">
        <title>Sphingomonas sp.</title>
        <authorList>
            <person name="Feng G."/>
            <person name="Li J."/>
            <person name="Pan M."/>
        </authorList>
    </citation>
    <scope>NUCLEOTIDE SEQUENCE [LARGE SCALE GENOMIC DNA]</scope>
    <source>
        <strain evidence="2 3">RRHST34</strain>
    </source>
</reference>
<feature type="transmembrane region" description="Helical" evidence="1">
    <location>
        <begin position="21"/>
        <end position="39"/>
    </location>
</feature>
<keyword evidence="1" id="KW-1133">Transmembrane helix</keyword>
<feature type="transmembrane region" description="Helical" evidence="1">
    <location>
        <begin position="80"/>
        <end position="102"/>
    </location>
</feature>
<organism evidence="2 3">
    <name type="scientific">Sphingomonas citri</name>
    <dbReference type="NCBI Taxonomy" id="2862499"/>
    <lineage>
        <taxon>Bacteria</taxon>
        <taxon>Pseudomonadati</taxon>
        <taxon>Pseudomonadota</taxon>
        <taxon>Alphaproteobacteria</taxon>
        <taxon>Sphingomonadales</taxon>
        <taxon>Sphingomonadaceae</taxon>
        <taxon>Sphingomonas</taxon>
    </lineage>
</organism>
<keyword evidence="3" id="KW-1185">Reference proteome</keyword>
<accession>A0ABS7BT23</accession>
<sequence length="104" mass="11222">MASISAHRTDNHEPLDLPSNLLFGFSWMLVMAVGLMPIAEACLHRVPSVTVPATAAFFIAVGSGILLRRRYSWVGVVLHIYGQIAIWLSLFVMSLAGILASLGS</sequence>
<dbReference type="EMBL" id="JAHXZN010000009">
    <property type="protein sequence ID" value="MBW6532747.1"/>
    <property type="molecule type" value="Genomic_DNA"/>
</dbReference>
<keyword evidence="1" id="KW-0472">Membrane</keyword>
<feature type="transmembrane region" description="Helical" evidence="1">
    <location>
        <begin position="51"/>
        <end position="68"/>
    </location>
</feature>
<gene>
    <name evidence="2" type="ORF">KZ820_18545</name>
</gene>
<keyword evidence="1" id="KW-0812">Transmembrane</keyword>
<evidence type="ECO:0000256" key="1">
    <source>
        <dbReference type="SAM" id="Phobius"/>
    </source>
</evidence>
<dbReference type="RefSeq" id="WP_219750326.1">
    <property type="nucleotide sequence ID" value="NZ_JAHXZN010000009.1"/>
</dbReference>